<sequence length="135" mass="15546">MIRYIDRYRNRFGVENICTALQENLAGGFITSRGYRAAKARVPAARTLKDQLLIPELVKIHEENYGVYGVRKMWHAMRRAGWDIGRDQTYRLMRAAGIQGVHRGRKPVTTRATKAPDNRPDLVNRQFTADAPHRL</sequence>
<organism evidence="3 4">
    <name type="scientific">Candidatus Rothia avistercoris</name>
    <dbReference type="NCBI Taxonomy" id="2840479"/>
    <lineage>
        <taxon>Bacteria</taxon>
        <taxon>Bacillati</taxon>
        <taxon>Actinomycetota</taxon>
        <taxon>Actinomycetes</taxon>
        <taxon>Micrococcales</taxon>
        <taxon>Micrococcaceae</taxon>
        <taxon>Rothia</taxon>
    </lineage>
</organism>
<feature type="region of interest" description="Disordered" evidence="1">
    <location>
        <begin position="103"/>
        <end position="135"/>
    </location>
</feature>
<reference evidence="3" key="1">
    <citation type="journal article" date="2021" name="PeerJ">
        <title>Extensive microbial diversity within the chicken gut microbiome revealed by metagenomics and culture.</title>
        <authorList>
            <person name="Gilroy R."/>
            <person name="Ravi A."/>
            <person name="Getino M."/>
            <person name="Pursley I."/>
            <person name="Horton D.L."/>
            <person name="Alikhan N.F."/>
            <person name="Baker D."/>
            <person name="Gharbi K."/>
            <person name="Hall N."/>
            <person name="Watson M."/>
            <person name="Adriaenssens E.M."/>
            <person name="Foster-Nyarko E."/>
            <person name="Jarju S."/>
            <person name="Secka A."/>
            <person name="Antonio M."/>
            <person name="Oren A."/>
            <person name="Chaudhuri R.R."/>
            <person name="La Ragione R."/>
            <person name="Hildebrand F."/>
            <person name="Pallen M.J."/>
        </authorList>
    </citation>
    <scope>NUCLEOTIDE SEQUENCE</scope>
    <source>
        <strain evidence="3">ChiHjej10B9-4811</strain>
    </source>
</reference>
<feature type="domain" description="HTH-like" evidence="2">
    <location>
        <begin position="50"/>
        <end position="106"/>
    </location>
</feature>
<evidence type="ECO:0000313" key="3">
    <source>
        <dbReference type="EMBL" id="HJD51385.1"/>
    </source>
</evidence>
<dbReference type="EMBL" id="DWUS01000135">
    <property type="protein sequence ID" value="HJD51385.1"/>
    <property type="molecule type" value="Genomic_DNA"/>
</dbReference>
<evidence type="ECO:0000259" key="2">
    <source>
        <dbReference type="Pfam" id="PF13276"/>
    </source>
</evidence>
<reference evidence="3" key="2">
    <citation type="submission" date="2021-04" db="EMBL/GenBank/DDBJ databases">
        <authorList>
            <person name="Gilroy R."/>
        </authorList>
    </citation>
    <scope>NUCLEOTIDE SEQUENCE</scope>
    <source>
        <strain evidence="3">ChiHjej10B9-4811</strain>
    </source>
</reference>
<dbReference type="Pfam" id="PF13276">
    <property type="entry name" value="HTH_21"/>
    <property type="match status" value="1"/>
</dbReference>
<evidence type="ECO:0000256" key="1">
    <source>
        <dbReference type="SAM" id="MobiDB-lite"/>
    </source>
</evidence>
<proteinExistence type="predicted"/>
<accession>A0A9D2UF62</accession>
<name>A0A9D2UF62_9MICC</name>
<protein>
    <submittedName>
        <fullName evidence="3">IS3 family transposase</fullName>
    </submittedName>
</protein>
<comment type="caution">
    <text evidence="3">The sequence shown here is derived from an EMBL/GenBank/DDBJ whole genome shotgun (WGS) entry which is preliminary data.</text>
</comment>
<evidence type="ECO:0000313" key="4">
    <source>
        <dbReference type="Proteomes" id="UP000823908"/>
    </source>
</evidence>
<feature type="non-terminal residue" evidence="3">
    <location>
        <position position="135"/>
    </location>
</feature>
<dbReference type="InterPro" id="IPR025948">
    <property type="entry name" value="HTH-like_dom"/>
</dbReference>
<gene>
    <name evidence="3" type="ORF">H9908_05930</name>
</gene>
<dbReference type="Proteomes" id="UP000823908">
    <property type="component" value="Unassembled WGS sequence"/>
</dbReference>
<dbReference type="AlphaFoldDB" id="A0A9D2UF62"/>